<organism evidence="15 16">
    <name type="scientific">Lasius platythorax</name>
    <dbReference type="NCBI Taxonomy" id="488582"/>
    <lineage>
        <taxon>Eukaryota</taxon>
        <taxon>Metazoa</taxon>
        <taxon>Ecdysozoa</taxon>
        <taxon>Arthropoda</taxon>
        <taxon>Hexapoda</taxon>
        <taxon>Insecta</taxon>
        <taxon>Pterygota</taxon>
        <taxon>Neoptera</taxon>
        <taxon>Endopterygota</taxon>
        <taxon>Hymenoptera</taxon>
        <taxon>Apocrita</taxon>
        <taxon>Aculeata</taxon>
        <taxon>Formicoidea</taxon>
        <taxon>Formicidae</taxon>
        <taxon>Formicinae</taxon>
        <taxon>Lasius</taxon>
        <taxon>Lasius</taxon>
    </lineage>
</organism>
<feature type="active site" description="Charge relay system" evidence="11 12">
    <location>
        <position position="201"/>
    </location>
</feature>
<evidence type="ECO:0000256" key="2">
    <source>
        <dbReference type="ARBA" id="ARBA00022670"/>
    </source>
</evidence>
<keyword evidence="7" id="KW-0106">Calcium</keyword>
<proteinExistence type="inferred from homology"/>
<keyword evidence="2 12" id="KW-0645">Protease</keyword>
<dbReference type="GO" id="GO:0005737">
    <property type="term" value="C:cytoplasm"/>
    <property type="evidence" value="ECO:0007669"/>
    <property type="project" value="UniProtKB-ARBA"/>
</dbReference>
<dbReference type="PANTHER" id="PTHR42884:SF14">
    <property type="entry name" value="NEUROENDOCRINE CONVERTASE 1"/>
    <property type="match status" value="1"/>
</dbReference>
<dbReference type="GO" id="GO:0004252">
    <property type="term" value="F:serine-type endopeptidase activity"/>
    <property type="evidence" value="ECO:0007669"/>
    <property type="project" value="UniProtKB-UniRule"/>
</dbReference>
<reference evidence="15" key="1">
    <citation type="submission" date="2024-04" db="EMBL/GenBank/DDBJ databases">
        <authorList>
            <consortium name="Molecular Ecology Group"/>
        </authorList>
    </citation>
    <scope>NUCLEOTIDE SEQUENCE</scope>
</reference>
<dbReference type="Pfam" id="PF16470">
    <property type="entry name" value="S8_pro-domain"/>
    <property type="match status" value="1"/>
</dbReference>
<evidence type="ECO:0000256" key="4">
    <source>
        <dbReference type="ARBA" id="ARBA00022729"/>
    </source>
</evidence>
<dbReference type="Proteomes" id="UP001497644">
    <property type="component" value="Chromosome 6"/>
</dbReference>
<dbReference type="PANTHER" id="PTHR42884">
    <property type="entry name" value="PROPROTEIN CONVERTASE SUBTILISIN/KEXIN-RELATED"/>
    <property type="match status" value="1"/>
</dbReference>
<dbReference type="PROSITE" id="PS51829">
    <property type="entry name" value="P_HOMO_B"/>
    <property type="match status" value="1"/>
</dbReference>
<evidence type="ECO:0000256" key="11">
    <source>
        <dbReference type="PIRSR" id="PIRSR615500-1"/>
    </source>
</evidence>
<evidence type="ECO:0000256" key="9">
    <source>
        <dbReference type="ARBA" id="ARBA00023157"/>
    </source>
</evidence>
<evidence type="ECO:0000313" key="16">
    <source>
        <dbReference type="Proteomes" id="UP001497644"/>
    </source>
</evidence>
<dbReference type="PROSITE" id="PS00137">
    <property type="entry name" value="SUBTILASE_HIS"/>
    <property type="match status" value="1"/>
</dbReference>
<evidence type="ECO:0000256" key="7">
    <source>
        <dbReference type="ARBA" id="ARBA00022837"/>
    </source>
</evidence>
<dbReference type="PROSITE" id="PS00136">
    <property type="entry name" value="SUBTILASE_ASP"/>
    <property type="match status" value="1"/>
</dbReference>
<dbReference type="InterPro" id="IPR008979">
    <property type="entry name" value="Galactose-bd-like_sf"/>
</dbReference>
<dbReference type="Pfam" id="PF01483">
    <property type="entry name" value="P_proprotein"/>
    <property type="match status" value="1"/>
</dbReference>
<keyword evidence="5 12" id="KW-0378">Hydrolase</keyword>
<dbReference type="InterPro" id="IPR015500">
    <property type="entry name" value="Peptidase_S8_subtilisin-rel"/>
</dbReference>
<dbReference type="AlphaFoldDB" id="A0AAV2NYZ7"/>
<evidence type="ECO:0000256" key="1">
    <source>
        <dbReference type="ARBA" id="ARBA00005325"/>
    </source>
</evidence>
<dbReference type="FunFam" id="3.40.50.200:FF:000021">
    <property type="entry name" value="Proprotein convertase subtilisin/kexin type 5a"/>
    <property type="match status" value="1"/>
</dbReference>
<dbReference type="InterPro" id="IPR002884">
    <property type="entry name" value="P_dom"/>
</dbReference>
<dbReference type="SUPFAM" id="SSF49785">
    <property type="entry name" value="Galactose-binding domain-like"/>
    <property type="match status" value="1"/>
</dbReference>
<dbReference type="SUPFAM" id="SSF54897">
    <property type="entry name" value="Protease propeptides/inhibitors"/>
    <property type="match status" value="1"/>
</dbReference>
<gene>
    <name evidence="15" type="ORF">LPLAT_LOCUS11261</name>
</gene>
<evidence type="ECO:0000256" key="12">
    <source>
        <dbReference type="PROSITE-ProRule" id="PRU01240"/>
    </source>
</evidence>
<name>A0AAV2NYZ7_9HYME</name>
<dbReference type="GO" id="GO:0005615">
    <property type="term" value="C:extracellular space"/>
    <property type="evidence" value="ECO:0007669"/>
    <property type="project" value="TreeGrafter"/>
</dbReference>
<dbReference type="GO" id="GO:0043005">
    <property type="term" value="C:neuron projection"/>
    <property type="evidence" value="ECO:0007669"/>
    <property type="project" value="TreeGrafter"/>
</dbReference>
<evidence type="ECO:0000259" key="14">
    <source>
        <dbReference type="PROSITE" id="PS51829"/>
    </source>
</evidence>
<comment type="similarity">
    <text evidence="1">Belongs to the peptidase S8 family. Furin subfamily.</text>
</comment>
<dbReference type="InterPro" id="IPR034182">
    <property type="entry name" value="Kexin/furin"/>
</dbReference>
<evidence type="ECO:0000313" key="15">
    <source>
        <dbReference type="EMBL" id="CAL1685854.1"/>
    </source>
</evidence>
<sequence>MVRVLGLLIMQLLHTVITASNLIADVGVDYHEEWVVMVHGGPQVASLLAAQSGYKHHGPVLGFNDTYIWLRDDNPSQKKRGNLRLTKDLNANSKIVWADQQKTVKRLKRDYISLADLESEKPLTREKRLQLNAYEAASNAVNSEEENYGGAYRIFNDELWDQQWYLQDTKTKRDLPKLDLNVLPLYRRGITGRGVRIAILDDGLEYNHDDLRSNYDAAISYDVNENDNDPLPIYNGKNAHGTKCAGEIAMEANNRKCGVGIAFEASIGCIKLLDGRMNDRIEGEALSYKQKLIDIYSASWGPSDDGETLDGPRRLAIEALKRGVTKGRNGKGNIYVWASGNGGNSDDCGYDGYVGSIYTVAVGSVSQTGKLPWYGEKCPAVLATTYSSSAYYDQKIITTDLKNTCTTNHTGTSASAPLAAGILALALQVNKNLTWRDIQHLIAWSSEYSPLSQNPGWLKNAAGFWFNPAFGFGLMNGEALVMASYGWTTVPEKTICEVTTYDTDDFKLTGASVKHLIFDASNVCRTSRNEIIFLEHVEIEVNLQYSHRGALEMYLGSPYGTLVQILSSRKRDKSKDGFRKWKFMSVATWGEDPRGTWILYILDKTGSKQNYGTIGEFTLILHGTEQIPAYRRNGPRIYNEDYNRKTYDAVKPIAKNFVQYKYDQNVESPEINVF</sequence>
<dbReference type="Gene3D" id="2.60.120.260">
    <property type="entry name" value="Galactose-binding domain-like"/>
    <property type="match status" value="1"/>
</dbReference>
<feature type="active site" description="Charge relay system" evidence="11 12">
    <location>
        <position position="240"/>
    </location>
</feature>
<feature type="chain" id="PRO_5043562005" description="P/Homo B domain-containing protein" evidence="13">
    <location>
        <begin position="20"/>
        <end position="674"/>
    </location>
</feature>
<keyword evidence="9" id="KW-1015">Disulfide bond</keyword>
<dbReference type="GO" id="GO:0016020">
    <property type="term" value="C:membrane"/>
    <property type="evidence" value="ECO:0007669"/>
    <property type="project" value="TreeGrafter"/>
</dbReference>
<evidence type="ECO:0000256" key="13">
    <source>
        <dbReference type="SAM" id="SignalP"/>
    </source>
</evidence>
<dbReference type="GO" id="GO:0012505">
    <property type="term" value="C:endomembrane system"/>
    <property type="evidence" value="ECO:0007669"/>
    <property type="project" value="UniProtKB-ARBA"/>
</dbReference>
<dbReference type="InterPro" id="IPR036852">
    <property type="entry name" value="Peptidase_S8/S53_dom_sf"/>
</dbReference>
<dbReference type="Pfam" id="PF00082">
    <property type="entry name" value="Peptidase_S8"/>
    <property type="match status" value="1"/>
</dbReference>
<dbReference type="InterPro" id="IPR022398">
    <property type="entry name" value="Peptidase_S8_His-AS"/>
</dbReference>
<keyword evidence="4 13" id="KW-0732">Signal</keyword>
<evidence type="ECO:0000256" key="5">
    <source>
        <dbReference type="ARBA" id="ARBA00022801"/>
    </source>
</evidence>
<dbReference type="InterPro" id="IPR032815">
    <property type="entry name" value="S8_pro-domain"/>
</dbReference>
<evidence type="ECO:0000256" key="6">
    <source>
        <dbReference type="ARBA" id="ARBA00022825"/>
    </source>
</evidence>
<dbReference type="PRINTS" id="PR00723">
    <property type="entry name" value="SUBTILISIN"/>
</dbReference>
<keyword evidence="10" id="KW-0325">Glycoprotein</keyword>
<dbReference type="PROSITE" id="PS51892">
    <property type="entry name" value="SUBTILASE"/>
    <property type="match status" value="1"/>
</dbReference>
<feature type="active site" description="Charge relay system" evidence="11 12">
    <location>
        <position position="413"/>
    </location>
</feature>
<dbReference type="FunFam" id="2.60.120.260:FF:000006">
    <property type="entry name" value="Proprotein convertase subtilisin/kexin type 5"/>
    <property type="match status" value="1"/>
</dbReference>
<keyword evidence="6 12" id="KW-0720">Serine protease</keyword>
<feature type="signal peptide" evidence="13">
    <location>
        <begin position="1"/>
        <end position="19"/>
    </location>
</feature>
<dbReference type="EMBL" id="OZ034829">
    <property type="protein sequence ID" value="CAL1685854.1"/>
    <property type="molecule type" value="Genomic_DNA"/>
</dbReference>
<protein>
    <recommendedName>
        <fullName evidence="14">P/Homo B domain-containing protein</fullName>
    </recommendedName>
</protein>
<dbReference type="PROSITE" id="PS00138">
    <property type="entry name" value="SUBTILASE_SER"/>
    <property type="match status" value="1"/>
</dbReference>
<dbReference type="Gene3D" id="3.30.70.850">
    <property type="entry name" value="Peptidase S8, pro-domain"/>
    <property type="match status" value="1"/>
</dbReference>
<dbReference type="InterPro" id="IPR038466">
    <property type="entry name" value="S8_pro-domain_sf"/>
</dbReference>
<feature type="domain" description="P/Homo B" evidence="14">
    <location>
        <begin position="489"/>
        <end position="627"/>
    </location>
</feature>
<keyword evidence="3" id="KW-0165">Cleavage on pair of basic residues</keyword>
<dbReference type="SUPFAM" id="SSF52743">
    <property type="entry name" value="Subtilisin-like"/>
    <property type="match status" value="1"/>
</dbReference>
<dbReference type="CDD" id="cd04059">
    <property type="entry name" value="Peptidases_S8_Protein_convertases_Kexins_Furin-like"/>
    <property type="match status" value="1"/>
</dbReference>
<keyword evidence="16" id="KW-1185">Reference proteome</keyword>
<dbReference type="InterPro" id="IPR000209">
    <property type="entry name" value="Peptidase_S8/S53_dom"/>
</dbReference>
<dbReference type="GO" id="GO:0016486">
    <property type="term" value="P:peptide hormone processing"/>
    <property type="evidence" value="ECO:0007669"/>
    <property type="project" value="TreeGrafter"/>
</dbReference>
<evidence type="ECO:0000256" key="8">
    <source>
        <dbReference type="ARBA" id="ARBA00023145"/>
    </source>
</evidence>
<dbReference type="Gene3D" id="3.40.50.200">
    <property type="entry name" value="Peptidase S8/S53 domain"/>
    <property type="match status" value="1"/>
</dbReference>
<dbReference type="InterPro" id="IPR023827">
    <property type="entry name" value="Peptidase_S8_Asp-AS"/>
</dbReference>
<evidence type="ECO:0000256" key="10">
    <source>
        <dbReference type="ARBA" id="ARBA00023180"/>
    </source>
</evidence>
<accession>A0AAV2NYZ7</accession>
<dbReference type="InterPro" id="IPR023828">
    <property type="entry name" value="Peptidase_S8_Ser-AS"/>
</dbReference>
<keyword evidence="8" id="KW-0865">Zymogen</keyword>
<evidence type="ECO:0000256" key="3">
    <source>
        <dbReference type="ARBA" id="ARBA00022685"/>
    </source>
</evidence>